<sequence>MKRQVLLIAGTALALSGVAVAQQKGYYEKLRYRQDDPFVFCTQAASIQHNEIQSPQCWVPLPPYTGAWTPTFLCRPENYYGVRNWQQADYDSLNQYLSVCPQARTSGSWTSRNGQGRAEDTDSKGNNSH</sequence>
<feature type="chain" id="PRO_5014428677" description="Secreted protein" evidence="2">
    <location>
        <begin position="22"/>
        <end position="129"/>
    </location>
</feature>
<comment type="caution">
    <text evidence="3">The sequence shown here is derived from an EMBL/GenBank/DDBJ whole genome shotgun (WGS) entry which is preliminary data.</text>
</comment>
<evidence type="ECO:0000313" key="4">
    <source>
        <dbReference type="Proteomes" id="UP000236220"/>
    </source>
</evidence>
<keyword evidence="2" id="KW-0732">Signal</keyword>
<dbReference type="AlphaFoldDB" id="A0A2K1Q1D3"/>
<proteinExistence type="predicted"/>
<evidence type="ECO:0000313" key="3">
    <source>
        <dbReference type="EMBL" id="PNS08841.1"/>
    </source>
</evidence>
<feature type="region of interest" description="Disordered" evidence="1">
    <location>
        <begin position="104"/>
        <end position="129"/>
    </location>
</feature>
<protein>
    <recommendedName>
        <fullName evidence="5">Secreted protein</fullName>
    </recommendedName>
</protein>
<dbReference type="EMBL" id="NPZB01000001">
    <property type="protein sequence ID" value="PNS08841.1"/>
    <property type="molecule type" value="Genomic_DNA"/>
</dbReference>
<dbReference type="Proteomes" id="UP000236220">
    <property type="component" value="Unassembled WGS sequence"/>
</dbReference>
<evidence type="ECO:0000256" key="2">
    <source>
        <dbReference type="SAM" id="SignalP"/>
    </source>
</evidence>
<feature type="compositionally biased region" description="Polar residues" evidence="1">
    <location>
        <begin position="104"/>
        <end position="114"/>
    </location>
</feature>
<organism evidence="3 4">
    <name type="scientific">Solilutibacter silvestris</name>
    <dbReference type="NCBI Taxonomy" id="1645665"/>
    <lineage>
        <taxon>Bacteria</taxon>
        <taxon>Pseudomonadati</taxon>
        <taxon>Pseudomonadota</taxon>
        <taxon>Gammaproteobacteria</taxon>
        <taxon>Lysobacterales</taxon>
        <taxon>Lysobacteraceae</taxon>
        <taxon>Solilutibacter</taxon>
    </lineage>
</organism>
<evidence type="ECO:0008006" key="5">
    <source>
        <dbReference type="Google" id="ProtNLM"/>
    </source>
</evidence>
<reference evidence="3 4" key="1">
    <citation type="submission" date="2017-08" db="EMBL/GenBank/DDBJ databases">
        <title>Lysobacter sylvestris genome.</title>
        <authorList>
            <person name="Zhang D.-C."/>
            <person name="Albuquerque L."/>
            <person name="Franca L."/>
            <person name="Froufe H.J.C."/>
            <person name="Barroso C."/>
            <person name="Egas C."/>
            <person name="Da Costa M."/>
            <person name="Margesin R."/>
        </authorList>
    </citation>
    <scope>NUCLEOTIDE SEQUENCE [LARGE SCALE GENOMIC DNA]</scope>
    <source>
        <strain evidence="3 4">AM20-91</strain>
    </source>
</reference>
<name>A0A2K1Q1D3_9GAMM</name>
<evidence type="ECO:0000256" key="1">
    <source>
        <dbReference type="SAM" id="MobiDB-lite"/>
    </source>
</evidence>
<gene>
    <name evidence="3" type="ORF">Lysil_0470</name>
</gene>
<dbReference type="RefSeq" id="WP_103073971.1">
    <property type="nucleotide sequence ID" value="NZ_NPZB01000001.1"/>
</dbReference>
<keyword evidence="4" id="KW-1185">Reference proteome</keyword>
<feature type="signal peptide" evidence="2">
    <location>
        <begin position="1"/>
        <end position="21"/>
    </location>
</feature>
<dbReference type="OrthoDB" id="5985360at2"/>
<accession>A0A2K1Q1D3</accession>